<dbReference type="Proteomes" id="UP000290289">
    <property type="component" value="Chromosome 10"/>
</dbReference>
<dbReference type="GO" id="GO:0005634">
    <property type="term" value="C:nucleus"/>
    <property type="evidence" value="ECO:0007669"/>
    <property type="project" value="TreeGrafter"/>
</dbReference>
<accession>A0A498J0Z8</accession>
<comment type="caution">
    <text evidence="3">The sequence shown here is derived from an EMBL/GenBank/DDBJ whole genome shotgun (WGS) entry which is preliminary data.</text>
</comment>
<dbReference type="InterPro" id="IPR039607">
    <property type="entry name" value="VQ_8/17/18/20/21/25"/>
</dbReference>
<evidence type="ECO:0000259" key="2">
    <source>
        <dbReference type="Pfam" id="PF05678"/>
    </source>
</evidence>
<feature type="region of interest" description="Disordered" evidence="1">
    <location>
        <begin position="1"/>
        <end position="22"/>
    </location>
</feature>
<dbReference type="EMBL" id="RDQH01000336">
    <property type="protein sequence ID" value="RXH88014.1"/>
    <property type="molecule type" value="Genomic_DNA"/>
</dbReference>
<dbReference type="InterPro" id="IPR008889">
    <property type="entry name" value="VQ"/>
</dbReference>
<name>A0A498J0Z8_MALDO</name>
<evidence type="ECO:0000313" key="4">
    <source>
        <dbReference type="Proteomes" id="UP000290289"/>
    </source>
</evidence>
<proteinExistence type="predicted"/>
<feature type="domain" description="VQ" evidence="2">
    <location>
        <begin position="108"/>
        <end position="132"/>
    </location>
</feature>
<evidence type="ECO:0000256" key="1">
    <source>
        <dbReference type="SAM" id="MobiDB-lite"/>
    </source>
</evidence>
<evidence type="ECO:0000313" key="3">
    <source>
        <dbReference type="EMBL" id="RXH88014.1"/>
    </source>
</evidence>
<dbReference type="PANTHER" id="PTHR33143">
    <property type="entry name" value="F16F4.1 PROTEIN-RELATED"/>
    <property type="match status" value="1"/>
</dbReference>
<gene>
    <name evidence="3" type="ORF">DVH24_037659</name>
</gene>
<dbReference type="Pfam" id="PF05678">
    <property type="entry name" value="VQ"/>
    <property type="match status" value="1"/>
</dbReference>
<sequence length="196" mass="22196">MDYSTGKSPRREPNLGGMDYSKVISPKREVKLQGLRQPYFTFNGMGYSTGKSPRREFKLQGPRPMALKVNKDSVKIKKPPPHPFPHPNQEQQPHHFMKLRQPAIISAVSPKHLQSNPSDFMDLVQRLTGLPPSNSSSTALLPGNNNINPLKYDNYNNPPAQDDQGMITAQDVVEETEIIDDGVRQKDWYKEVLMCL</sequence>
<organism evidence="3 4">
    <name type="scientific">Malus domestica</name>
    <name type="common">Apple</name>
    <name type="synonym">Pyrus malus</name>
    <dbReference type="NCBI Taxonomy" id="3750"/>
    <lineage>
        <taxon>Eukaryota</taxon>
        <taxon>Viridiplantae</taxon>
        <taxon>Streptophyta</taxon>
        <taxon>Embryophyta</taxon>
        <taxon>Tracheophyta</taxon>
        <taxon>Spermatophyta</taxon>
        <taxon>Magnoliopsida</taxon>
        <taxon>eudicotyledons</taxon>
        <taxon>Gunneridae</taxon>
        <taxon>Pentapetalae</taxon>
        <taxon>rosids</taxon>
        <taxon>fabids</taxon>
        <taxon>Rosales</taxon>
        <taxon>Rosaceae</taxon>
        <taxon>Amygdaloideae</taxon>
        <taxon>Maleae</taxon>
        <taxon>Malus</taxon>
    </lineage>
</organism>
<dbReference type="STRING" id="3750.A0A498J0Z8"/>
<protein>
    <recommendedName>
        <fullName evidence="2">VQ domain-containing protein</fullName>
    </recommendedName>
</protein>
<dbReference type="AlphaFoldDB" id="A0A498J0Z8"/>
<dbReference type="PANTHER" id="PTHR33143:SF6">
    <property type="entry name" value="OS08G0102900 PROTEIN"/>
    <property type="match status" value="1"/>
</dbReference>
<keyword evidence="4" id="KW-1185">Reference proteome</keyword>
<feature type="region of interest" description="Disordered" evidence="1">
    <location>
        <begin position="42"/>
        <end position="62"/>
    </location>
</feature>
<reference evidence="3 4" key="1">
    <citation type="submission" date="2018-10" db="EMBL/GenBank/DDBJ databases">
        <title>A high-quality apple genome assembly.</title>
        <authorList>
            <person name="Hu J."/>
        </authorList>
    </citation>
    <scope>NUCLEOTIDE SEQUENCE [LARGE SCALE GENOMIC DNA]</scope>
    <source>
        <strain evidence="4">cv. HFTH1</strain>
        <tissue evidence="3">Young leaf</tissue>
    </source>
</reference>